<protein>
    <recommendedName>
        <fullName evidence="1">ADP-ribosyl cyclase/cyclic ADP-ribose hydrolase</fullName>
        <ecNumber evidence="1">3.2.2.6</ecNumber>
    </recommendedName>
</protein>
<dbReference type="InterPro" id="IPR035897">
    <property type="entry name" value="Toll_tir_struct_dom_sf"/>
</dbReference>
<dbReference type="EMBL" id="PDCK01000042">
    <property type="protein sequence ID" value="PRQ38442.1"/>
    <property type="molecule type" value="Genomic_DNA"/>
</dbReference>
<gene>
    <name evidence="6" type="ORF">RchiOBHm_Chr4g0413961</name>
</gene>
<dbReference type="InterPro" id="IPR000157">
    <property type="entry name" value="TIR_dom"/>
</dbReference>
<evidence type="ECO:0000256" key="1">
    <source>
        <dbReference type="ARBA" id="ARBA00011982"/>
    </source>
</evidence>
<organism evidence="6 7">
    <name type="scientific">Rosa chinensis</name>
    <name type="common">China rose</name>
    <dbReference type="NCBI Taxonomy" id="74649"/>
    <lineage>
        <taxon>Eukaryota</taxon>
        <taxon>Viridiplantae</taxon>
        <taxon>Streptophyta</taxon>
        <taxon>Embryophyta</taxon>
        <taxon>Tracheophyta</taxon>
        <taxon>Spermatophyta</taxon>
        <taxon>Magnoliopsida</taxon>
        <taxon>eudicotyledons</taxon>
        <taxon>Gunneridae</taxon>
        <taxon>Pentapetalae</taxon>
        <taxon>rosids</taxon>
        <taxon>fabids</taxon>
        <taxon>Rosales</taxon>
        <taxon>Rosaceae</taxon>
        <taxon>Rosoideae</taxon>
        <taxon>Rosoideae incertae sedis</taxon>
        <taxon>Rosa</taxon>
    </lineage>
</organism>
<dbReference type="FunFam" id="3.40.50.10140:FF:000007">
    <property type="entry name" value="Disease resistance protein (TIR-NBS-LRR class)"/>
    <property type="match status" value="1"/>
</dbReference>
<dbReference type="SMART" id="SM00255">
    <property type="entry name" value="TIR"/>
    <property type="match status" value="1"/>
</dbReference>
<dbReference type="STRING" id="74649.A0A2P6QW67"/>
<evidence type="ECO:0000313" key="7">
    <source>
        <dbReference type="Proteomes" id="UP000238479"/>
    </source>
</evidence>
<dbReference type="Proteomes" id="UP000238479">
    <property type="component" value="Chromosome 4"/>
</dbReference>
<dbReference type="Pfam" id="PF01582">
    <property type="entry name" value="TIR"/>
    <property type="match status" value="1"/>
</dbReference>
<dbReference type="GO" id="GO:0061809">
    <property type="term" value="F:NAD+ nucleosidase activity, cyclic ADP-ribose generating"/>
    <property type="evidence" value="ECO:0007669"/>
    <property type="project" value="UniProtKB-EC"/>
</dbReference>
<dbReference type="Gramene" id="PRQ38442">
    <property type="protein sequence ID" value="PRQ38442"/>
    <property type="gene ID" value="RchiOBHm_Chr4g0413961"/>
</dbReference>
<keyword evidence="3" id="KW-0520">NAD</keyword>
<dbReference type="PROSITE" id="PS50104">
    <property type="entry name" value="TIR"/>
    <property type="match status" value="1"/>
</dbReference>
<proteinExistence type="predicted"/>
<sequence>MCGRHLCMVVKTRGKHDQETSSSAPLLYLCLLRIQSTLPLSSPNSRNSFTFCLVISQLSMVIIEEASHPWTYHVFLSFRGEDTRNNFTSHLCSALRQNGIDTFMDDQLKRGEEISPALLQAIKESKISIIVFSKDYASSKWCLDELVKILECKKSNQQEVHPVFYKVDPSDIRNHRGSFGEALANHECKFKVNVENVQIWKAALKEAANLSGWTLSEEQPML</sequence>
<comment type="catalytic activity">
    <reaction evidence="4">
        <text>NAD(+) + H2O = ADP-D-ribose + nicotinamide + H(+)</text>
        <dbReference type="Rhea" id="RHEA:16301"/>
        <dbReference type="ChEBI" id="CHEBI:15377"/>
        <dbReference type="ChEBI" id="CHEBI:15378"/>
        <dbReference type="ChEBI" id="CHEBI:17154"/>
        <dbReference type="ChEBI" id="CHEBI:57540"/>
        <dbReference type="ChEBI" id="CHEBI:57967"/>
        <dbReference type="EC" id="3.2.2.6"/>
    </reaction>
    <physiologicalReaction direction="left-to-right" evidence="4">
        <dbReference type="Rhea" id="RHEA:16302"/>
    </physiologicalReaction>
</comment>
<comment type="caution">
    <text evidence="6">The sequence shown here is derived from an EMBL/GenBank/DDBJ whole genome shotgun (WGS) entry which is preliminary data.</text>
</comment>
<evidence type="ECO:0000259" key="5">
    <source>
        <dbReference type="PROSITE" id="PS50104"/>
    </source>
</evidence>
<evidence type="ECO:0000313" key="6">
    <source>
        <dbReference type="EMBL" id="PRQ38442.1"/>
    </source>
</evidence>
<name>A0A2P6QW67_ROSCH</name>
<dbReference type="SUPFAM" id="SSF52200">
    <property type="entry name" value="Toll/Interleukin receptor TIR domain"/>
    <property type="match status" value="1"/>
</dbReference>
<evidence type="ECO:0000256" key="4">
    <source>
        <dbReference type="ARBA" id="ARBA00047304"/>
    </source>
</evidence>
<dbReference type="Gene3D" id="3.40.50.10140">
    <property type="entry name" value="Toll/interleukin-1 receptor homology (TIR) domain"/>
    <property type="match status" value="1"/>
</dbReference>
<dbReference type="GO" id="GO:0007165">
    <property type="term" value="P:signal transduction"/>
    <property type="evidence" value="ECO:0007669"/>
    <property type="project" value="InterPro"/>
</dbReference>
<dbReference type="PANTHER" id="PTHR32009:SF39">
    <property type="entry name" value="TIR DOMAIN-CONTAINING PROTEIN"/>
    <property type="match status" value="1"/>
</dbReference>
<dbReference type="EC" id="3.2.2.6" evidence="1"/>
<dbReference type="OMA" id="HEKSHDL"/>
<feature type="domain" description="TIR" evidence="5">
    <location>
        <begin position="70"/>
        <end position="222"/>
    </location>
</feature>
<reference evidence="6 7" key="1">
    <citation type="journal article" date="2018" name="Nat. Genet.">
        <title>The Rosa genome provides new insights in the design of modern roses.</title>
        <authorList>
            <person name="Bendahmane M."/>
        </authorList>
    </citation>
    <scope>NUCLEOTIDE SEQUENCE [LARGE SCALE GENOMIC DNA]</scope>
    <source>
        <strain evidence="7">cv. Old Blush</strain>
    </source>
</reference>
<evidence type="ECO:0000256" key="2">
    <source>
        <dbReference type="ARBA" id="ARBA00022801"/>
    </source>
</evidence>
<keyword evidence="2" id="KW-0378">Hydrolase</keyword>
<accession>A0A2P6QW67</accession>
<keyword evidence="7" id="KW-1185">Reference proteome</keyword>
<dbReference type="PANTHER" id="PTHR32009">
    <property type="entry name" value="TMV RESISTANCE PROTEIN N-LIKE"/>
    <property type="match status" value="1"/>
</dbReference>
<dbReference type="AlphaFoldDB" id="A0A2P6QW67"/>
<evidence type="ECO:0000256" key="3">
    <source>
        <dbReference type="ARBA" id="ARBA00023027"/>
    </source>
</evidence>